<feature type="compositionally biased region" description="Polar residues" evidence="1">
    <location>
        <begin position="172"/>
        <end position="194"/>
    </location>
</feature>
<feature type="region of interest" description="Disordered" evidence="1">
    <location>
        <begin position="98"/>
        <end position="139"/>
    </location>
</feature>
<organism evidence="2 3">
    <name type="scientific">Bradyrhizobium neotropicale</name>
    <dbReference type="NCBI Taxonomy" id="1497615"/>
    <lineage>
        <taxon>Bacteria</taxon>
        <taxon>Pseudomonadati</taxon>
        <taxon>Pseudomonadota</taxon>
        <taxon>Alphaproteobacteria</taxon>
        <taxon>Hyphomicrobiales</taxon>
        <taxon>Nitrobacteraceae</taxon>
        <taxon>Bradyrhizobium</taxon>
    </lineage>
</organism>
<dbReference type="GeneID" id="32581369"/>
<dbReference type="RefSeq" id="WP_063680161.1">
    <property type="nucleotide sequence ID" value="NZ_LSEF01000080.1"/>
</dbReference>
<evidence type="ECO:0000313" key="3">
    <source>
        <dbReference type="Proteomes" id="UP000077173"/>
    </source>
</evidence>
<feature type="compositionally biased region" description="Low complexity" evidence="1">
    <location>
        <begin position="156"/>
        <end position="170"/>
    </location>
</feature>
<proteinExistence type="predicted"/>
<gene>
    <name evidence="2" type="ORF">AXW67_19695</name>
</gene>
<protein>
    <submittedName>
        <fullName evidence="2">Uncharacterized protein</fullName>
    </submittedName>
</protein>
<feature type="region of interest" description="Disordered" evidence="1">
    <location>
        <begin position="152"/>
        <end position="194"/>
    </location>
</feature>
<name>A0A176YYG4_9BRAD</name>
<feature type="region of interest" description="Disordered" evidence="1">
    <location>
        <begin position="1"/>
        <end position="76"/>
    </location>
</feature>
<reference evidence="2 3" key="1">
    <citation type="submission" date="2016-02" db="EMBL/GenBank/DDBJ databases">
        <title>Draft genome sequence of the strain BR 10247T Bradyrhizobium neotropicale isolated from nodules of Centrolobium paraense.</title>
        <authorList>
            <person name="Simoes-Araujo J.L."/>
            <person name="Barauna A.C."/>
            <person name="Silva K."/>
            <person name="Zilli J.E."/>
        </authorList>
    </citation>
    <scope>NUCLEOTIDE SEQUENCE [LARGE SCALE GENOMIC DNA]</scope>
    <source>
        <strain evidence="2 3">BR 10247</strain>
    </source>
</reference>
<evidence type="ECO:0000256" key="1">
    <source>
        <dbReference type="SAM" id="MobiDB-lite"/>
    </source>
</evidence>
<feature type="compositionally biased region" description="Low complexity" evidence="1">
    <location>
        <begin position="34"/>
        <end position="66"/>
    </location>
</feature>
<evidence type="ECO:0000313" key="2">
    <source>
        <dbReference type="EMBL" id="OAF12831.1"/>
    </source>
</evidence>
<feature type="compositionally biased region" description="Gly residues" evidence="1">
    <location>
        <begin position="108"/>
        <end position="117"/>
    </location>
</feature>
<comment type="caution">
    <text evidence="2">The sequence shown here is derived from an EMBL/GenBank/DDBJ whole genome shotgun (WGS) entry which is preliminary data.</text>
</comment>
<accession>A0A176YYG4</accession>
<sequence length="235" mass="23584">MTSISALSHHHHASPLKRLQDELQAEVSSGAINSSDQSALASALSDIDSSLQSSSATDQSSGSKSSPEAFKSKIDDLIQQEVSAGKLTDQQATELQGIFKAALSHGPDGAGGPGEAGGPPPAGGPAPANGTARSSSGSSVVDLLQQFLDSLKGQLTDSTSSSTTGSSDMSHANGSSAANGTDSPSSSNSATDLLEQFLQSLKNSLADSTYSATRPGDPAKASDPSLSGVLIDDRI</sequence>
<dbReference type="AlphaFoldDB" id="A0A176YYG4"/>
<keyword evidence="3" id="KW-1185">Reference proteome</keyword>
<dbReference type="Proteomes" id="UP000077173">
    <property type="component" value="Unassembled WGS sequence"/>
</dbReference>
<feature type="region of interest" description="Disordered" evidence="1">
    <location>
        <begin position="207"/>
        <end position="235"/>
    </location>
</feature>
<dbReference type="EMBL" id="LSEF01000080">
    <property type="protein sequence ID" value="OAF12831.1"/>
    <property type="molecule type" value="Genomic_DNA"/>
</dbReference>